<evidence type="ECO:0000313" key="2">
    <source>
        <dbReference type="Proteomes" id="UP001162162"/>
    </source>
</evidence>
<dbReference type="EMBL" id="JAPWTK010000703">
    <property type="protein sequence ID" value="KAJ8936881.1"/>
    <property type="molecule type" value="Genomic_DNA"/>
</dbReference>
<comment type="caution">
    <text evidence="1">The sequence shown here is derived from an EMBL/GenBank/DDBJ whole genome shotgun (WGS) entry which is preliminary data.</text>
</comment>
<keyword evidence="2" id="KW-1185">Reference proteome</keyword>
<organism evidence="1 2">
    <name type="scientific">Aromia moschata</name>
    <dbReference type="NCBI Taxonomy" id="1265417"/>
    <lineage>
        <taxon>Eukaryota</taxon>
        <taxon>Metazoa</taxon>
        <taxon>Ecdysozoa</taxon>
        <taxon>Arthropoda</taxon>
        <taxon>Hexapoda</taxon>
        <taxon>Insecta</taxon>
        <taxon>Pterygota</taxon>
        <taxon>Neoptera</taxon>
        <taxon>Endopterygota</taxon>
        <taxon>Coleoptera</taxon>
        <taxon>Polyphaga</taxon>
        <taxon>Cucujiformia</taxon>
        <taxon>Chrysomeloidea</taxon>
        <taxon>Cerambycidae</taxon>
        <taxon>Cerambycinae</taxon>
        <taxon>Callichromatini</taxon>
        <taxon>Aromia</taxon>
    </lineage>
</organism>
<dbReference type="Proteomes" id="UP001162162">
    <property type="component" value="Unassembled WGS sequence"/>
</dbReference>
<proteinExistence type="predicted"/>
<evidence type="ECO:0000313" key="1">
    <source>
        <dbReference type="EMBL" id="KAJ8936881.1"/>
    </source>
</evidence>
<name>A0AAV8XDS0_9CUCU</name>
<protein>
    <submittedName>
        <fullName evidence="1">Uncharacterized protein</fullName>
    </submittedName>
</protein>
<gene>
    <name evidence="1" type="ORF">NQ318_010908</name>
</gene>
<accession>A0AAV8XDS0</accession>
<sequence>MQTIEDTFLKTTEVKEKHYLLIIEVNEFENLIRNSNLTIHIREVFSLTQSKHLTIAVFGTDKVKGEQHFAITKPQILTKCYFRFVKKERGRSDFSS</sequence>
<dbReference type="AlphaFoldDB" id="A0AAV8XDS0"/>
<reference evidence="1" key="1">
    <citation type="journal article" date="2023" name="Insect Mol. Biol.">
        <title>Genome sequencing provides insights into the evolution of gene families encoding plant cell wall-degrading enzymes in longhorned beetles.</title>
        <authorList>
            <person name="Shin N.R."/>
            <person name="Okamura Y."/>
            <person name="Kirsch R."/>
            <person name="Pauchet Y."/>
        </authorList>
    </citation>
    <scope>NUCLEOTIDE SEQUENCE</scope>
    <source>
        <strain evidence="1">AMC_N1</strain>
    </source>
</reference>
<dbReference type="Gene3D" id="3.40.50.10130">
    <property type="match status" value="1"/>
</dbReference>